<dbReference type="EMBL" id="JABACI010000001">
    <property type="protein sequence ID" value="NLP83565.1"/>
    <property type="molecule type" value="Genomic_DNA"/>
</dbReference>
<evidence type="ECO:0000256" key="1">
    <source>
        <dbReference type="SAM" id="MobiDB-lite"/>
    </source>
</evidence>
<accession>A0ABX1KBU4</accession>
<dbReference type="InterPro" id="IPR057767">
    <property type="entry name" value="UGSC-like_dom"/>
</dbReference>
<organism evidence="3 4">
    <name type="scientific">Microbacterium salsuginis</name>
    <dbReference type="NCBI Taxonomy" id="2722803"/>
    <lineage>
        <taxon>Bacteria</taxon>
        <taxon>Bacillati</taxon>
        <taxon>Actinomycetota</taxon>
        <taxon>Actinomycetes</taxon>
        <taxon>Micrococcales</taxon>
        <taxon>Microbacteriaceae</taxon>
        <taxon>Microbacterium</taxon>
    </lineage>
</organism>
<dbReference type="Proteomes" id="UP001429745">
    <property type="component" value="Unassembled WGS sequence"/>
</dbReference>
<evidence type="ECO:0000313" key="4">
    <source>
        <dbReference type="Proteomes" id="UP001429745"/>
    </source>
</evidence>
<protein>
    <recommendedName>
        <fullName evidence="2">UGSC-like domain-containing protein</fullName>
    </recommendedName>
</protein>
<comment type="caution">
    <text evidence="3">The sequence shown here is derived from an EMBL/GenBank/DDBJ whole genome shotgun (WGS) entry which is preliminary data.</text>
</comment>
<feature type="compositionally biased region" description="Low complexity" evidence="1">
    <location>
        <begin position="11"/>
        <end position="28"/>
    </location>
</feature>
<feature type="region of interest" description="Disordered" evidence="1">
    <location>
        <begin position="1"/>
        <end position="28"/>
    </location>
</feature>
<dbReference type="RefSeq" id="WP_168911960.1">
    <property type="nucleotide sequence ID" value="NZ_JABACI010000001.1"/>
</dbReference>
<reference evidence="3 4" key="1">
    <citation type="submission" date="2020-04" db="EMBL/GenBank/DDBJ databases">
        <title>CFH 90308 Microbacterium sp.</title>
        <authorList>
            <person name="Nie G."/>
            <person name="Ming H."/>
            <person name="Xia T."/>
        </authorList>
    </citation>
    <scope>NUCLEOTIDE SEQUENCE [LARGE SCALE GENOMIC DNA]</scope>
    <source>
        <strain evidence="3 4">CFH 90308</strain>
    </source>
</reference>
<dbReference type="NCBIfam" id="NF041046">
    <property type="entry name" value="UGSC_fam"/>
    <property type="match status" value="1"/>
</dbReference>
<keyword evidence="4" id="KW-1185">Reference proteome</keyword>
<evidence type="ECO:0000259" key="2">
    <source>
        <dbReference type="Pfam" id="PF24696"/>
    </source>
</evidence>
<name>A0ABX1KBU4_9MICO</name>
<feature type="domain" description="UGSC-like" evidence="2">
    <location>
        <begin position="5"/>
        <end position="177"/>
    </location>
</feature>
<dbReference type="InterPro" id="IPR049831">
    <property type="entry name" value="UGSC_seleno"/>
</dbReference>
<proteinExistence type="predicted"/>
<sequence length="184" mass="19187">MTMTIIDPTISSAPSPRAGRAQRAPRPSGLDGLRVGLLENTKRNAAVILDALGQGFVEQHGAASLVRRTKKQFALPLSDELLDDLRAHCDVVVIGVGDCGSCSAAAVADGIALEAAGVPTAVICTDAFEATSRAMADIKGDPDYPFVLTAHPVANLSRPEIDVRAGELLDAAVQRVTLRHKAVA</sequence>
<evidence type="ECO:0000313" key="3">
    <source>
        <dbReference type="EMBL" id="NLP83565.1"/>
    </source>
</evidence>
<gene>
    <name evidence="3" type="ORF">HF576_06890</name>
</gene>
<dbReference type="Pfam" id="PF24696">
    <property type="entry name" value="UGSC"/>
    <property type="match status" value="1"/>
</dbReference>